<name>A0A368VCW8_9BACT</name>
<dbReference type="InterPro" id="IPR029052">
    <property type="entry name" value="Metallo-depent_PP-like"/>
</dbReference>
<evidence type="ECO:0000259" key="1">
    <source>
        <dbReference type="Pfam" id="PF09423"/>
    </source>
</evidence>
<dbReference type="Gene3D" id="3.60.21.70">
    <property type="entry name" value="PhoD-like phosphatase"/>
    <property type="match status" value="1"/>
</dbReference>
<dbReference type="PANTHER" id="PTHR33987:SF1">
    <property type="entry name" value="CALCINEURIN-LIKE METALLO-PHOSPHOESTERASE SUPERFAMILY PROTEIN"/>
    <property type="match status" value="1"/>
</dbReference>
<organism evidence="2 3">
    <name type="scientific">Marinilabilia salmonicolor</name>
    <dbReference type="NCBI Taxonomy" id="989"/>
    <lineage>
        <taxon>Bacteria</taxon>
        <taxon>Pseudomonadati</taxon>
        <taxon>Bacteroidota</taxon>
        <taxon>Bacteroidia</taxon>
        <taxon>Marinilabiliales</taxon>
        <taxon>Marinilabiliaceae</taxon>
        <taxon>Marinilabilia</taxon>
    </lineage>
</organism>
<dbReference type="SUPFAM" id="SSF56300">
    <property type="entry name" value="Metallo-dependent phosphatases"/>
    <property type="match status" value="1"/>
</dbReference>
<dbReference type="Proteomes" id="UP000252733">
    <property type="component" value="Unassembled WGS sequence"/>
</dbReference>
<proteinExistence type="predicted"/>
<evidence type="ECO:0000313" key="3">
    <source>
        <dbReference type="Proteomes" id="UP000252733"/>
    </source>
</evidence>
<dbReference type="PANTHER" id="PTHR33987">
    <property type="entry name" value="CALCINEURIN-LIKE METALLO-PHOSPHOESTERASE SUPERFAMILY PROTEIN"/>
    <property type="match status" value="1"/>
</dbReference>
<dbReference type="InterPro" id="IPR038607">
    <property type="entry name" value="PhoD-like_sf"/>
</dbReference>
<accession>A0A368VCW8</accession>
<keyword evidence="3" id="KW-1185">Reference proteome</keyword>
<feature type="domain" description="PhoD-like phosphatase metallophosphatase" evidence="1">
    <location>
        <begin position="153"/>
        <end position="365"/>
    </location>
</feature>
<comment type="caution">
    <text evidence="2">The sequence shown here is derived from an EMBL/GenBank/DDBJ whole genome shotgun (WGS) entry which is preliminary data.</text>
</comment>
<reference evidence="2 3" key="1">
    <citation type="submission" date="2018-07" db="EMBL/GenBank/DDBJ databases">
        <title>Freshwater and sediment microbial communities from various areas in North America, analyzing microbe dynamics in response to fracking.</title>
        <authorList>
            <person name="Lamendella R."/>
        </authorList>
    </citation>
    <scope>NUCLEOTIDE SEQUENCE [LARGE SCALE GENOMIC DNA]</scope>
    <source>
        <strain evidence="2 3">160A</strain>
    </source>
</reference>
<dbReference type="Pfam" id="PF09423">
    <property type="entry name" value="PhoD"/>
    <property type="match status" value="1"/>
</dbReference>
<dbReference type="InterPro" id="IPR018946">
    <property type="entry name" value="PhoD-like_MPP"/>
</dbReference>
<dbReference type="EMBL" id="QPIZ01000007">
    <property type="protein sequence ID" value="RCW36821.1"/>
    <property type="molecule type" value="Genomic_DNA"/>
</dbReference>
<dbReference type="CDD" id="cd07389">
    <property type="entry name" value="MPP_PhoD"/>
    <property type="match status" value="1"/>
</dbReference>
<dbReference type="AlphaFoldDB" id="A0A368VCW8"/>
<gene>
    <name evidence="2" type="ORF">DFO77_107112</name>
</gene>
<sequence>MNICLCAQYIEVGPFSGAVSDSSAVIVYKVSLPGQKCRVEYSKDSLLRKSEFSEVHTTTGKNANYIKVALKTLEPETKYFYRLELNGEKLERSRGHVRTFSDTSKSFRFAFGNSLKSESKRSGLRAAVDNDILFFLNTGDLHYSDIDVADIGLFRNAYQNALMRKDMSYMGKMVPLTFIWDDHDFGPNNSDKTAPGRMESGKAYRECIPHYSLMSTEKNGAIYQSFTVNNTHFILTDLRSTRDQNSKPDNENKTMMGKEQLTWFKRELKESSLKYPLVIWVSSVPFTAEKRNDSDSWAGFSYERRVIANFVKEHNIDNLMIISGDAHGISYNIGKENNYSDYEGEGLFEILAAPLDNWATSIKGGPWTEVYKPEAERGQMVYGMVEVDYSEDKTTVRFGAFDTEHHKLIHVEKRFENILE</sequence>
<protein>
    <submittedName>
        <fullName evidence="2">Phosphodiesterase/alkaline phosphatase D-like protein</fullName>
    </submittedName>
</protein>
<evidence type="ECO:0000313" key="2">
    <source>
        <dbReference type="EMBL" id="RCW36821.1"/>
    </source>
</evidence>